<feature type="region of interest" description="Disordered" evidence="2">
    <location>
        <begin position="292"/>
        <end position="339"/>
    </location>
</feature>
<feature type="chain" id="PRO_5043821537" evidence="3">
    <location>
        <begin position="19"/>
        <end position="695"/>
    </location>
</feature>
<organism evidence="4 5">
    <name type="scientific">Cyanidium caldarium</name>
    <name type="common">Red alga</name>
    <dbReference type="NCBI Taxonomy" id="2771"/>
    <lineage>
        <taxon>Eukaryota</taxon>
        <taxon>Rhodophyta</taxon>
        <taxon>Bangiophyceae</taxon>
        <taxon>Cyanidiales</taxon>
        <taxon>Cyanidiaceae</taxon>
        <taxon>Cyanidium</taxon>
    </lineage>
</organism>
<name>A0AAV9IY28_CYACA</name>
<feature type="region of interest" description="Disordered" evidence="2">
    <location>
        <begin position="615"/>
        <end position="695"/>
    </location>
</feature>
<feature type="compositionally biased region" description="Low complexity" evidence="2">
    <location>
        <begin position="435"/>
        <end position="448"/>
    </location>
</feature>
<feature type="compositionally biased region" description="Basic and acidic residues" evidence="2">
    <location>
        <begin position="41"/>
        <end position="54"/>
    </location>
</feature>
<evidence type="ECO:0000256" key="1">
    <source>
        <dbReference type="SAM" id="Coils"/>
    </source>
</evidence>
<feature type="compositionally biased region" description="Acidic residues" evidence="2">
    <location>
        <begin position="310"/>
        <end position="319"/>
    </location>
</feature>
<accession>A0AAV9IY28</accession>
<feature type="compositionally biased region" description="Pro residues" evidence="2">
    <location>
        <begin position="685"/>
        <end position="695"/>
    </location>
</feature>
<feature type="region of interest" description="Disordered" evidence="2">
    <location>
        <begin position="372"/>
        <end position="404"/>
    </location>
</feature>
<gene>
    <name evidence="4" type="ORF">CDCA_CDCA10G3056</name>
</gene>
<evidence type="ECO:0000256" key="3">
    <source>
        <dbReference type="SAM" id="SignalP"/>
    </source>
</evidence>
<dbReference type="AlphaFoldDB" id="A0AAV9IY28"/>
<feature type="signal peptide" evidence="3">
    <location>
        <begin position="1"/>
        <end position="18"/>
    </location>
</feature>
<feature type="compositionally biased region" description="Basic and acidic residues" evidence="2">
    <location>
        <begin position="292"/>
        <end position="308"/>
    </location>
</feature>
<feature type="region of interest" description="Disordered" evidence="2">
    <location>
        <begin position="164"/>
        <end position="203"/>
    </location>
</feature>
<proteinExistence type="predicted"/>
<keyword evidence="3" id="KW-0732">Signal</keyword>
<keyword evidence="5" id="KW-1185">Reference proteome</keyword>
<feature type="region of interest" description="Disordered" evidence="2">
    <location>
        <begin position="18"/>
        <end position="54"/>
    </location>
</feature>
<dbReference type="EMBL" id="JANCYW010000010">
    <property type="protein sequence ID" value="KAK4537031.1"/>
    <property type="molecule type" value="Genomic_DNA"/>
</dbReference>
<protein>
    <submittedName>
        <fullName evidence="4">Uncharacterized protein</fullName>
    </submittedName>
</protein>
<dbReference type="Proteomes" id="UP001301350">
    <property type="component" value="Unassembled WGS sequence"/>
</dbReference>
<feature type="coiled-coil region" evidence="1">
    <location>
        <begin position="495"/>
        <end position="522"/>
    </location>
</feature>
<keyword evidence="1" id="KW-0175">Coiled coil</keyword>
<feature type="coiled-coil region" evidence="1">
    <location>
        <begin position="208"/>
        <end position="256"/>
    </location>
</feature>
<sequence length="695" mass="74899">MPVPVWLTWGGALAVASALSPGMPDGRRSKAGSRVRSASLPEERTERVAEPIRQQEDRQVALGVTDVAGRRGVYDVRARFAEGDVPTAKPLSVEEVLERERQRNLELGARVGQSWTRPMNGSAGGSAVFGMSNRASTATQGRCERSPVGEKCVASNAVAERWGETAASAEMPPSQPSPPAAGNVSAQQSPHSPPSGSHSHLEPGLRELLRIRGENRRLREELLEASRKELELGGLIEAYQQRSSALEKEIVRLQQERFAAAETRLWGEDAGEAHPQETPAGECFSNEETRWQERDQHNAAAVRERQDDCLSVDDTDESDNSARVRHQESGSVPSPPTHLHERVTAATLSGSRFATPRDQLRTCRPTQTLVSAVAPHSQTLSSSGASQRTPVRAPRKPVRSDSSDSLGRMIFDELRDAGSVATVLARTLDQVLQASPSSPSVTVSTPPSAGGQRARTPRSPASMERHPRRRGRTAAGRLEVSPGAQCVDTPLPVVSPAVLAELDAAREENEQLRRKLSEFVVHSEKQQHRRRTRLAEEMADADAQWHGRQRPGSVRVRASACVSDASPEWADVHSSGERAASLAPAAVNDHKRQHSSADSWGAFWSEATSPLPPGYVAGHSSVPPPPGGKRVRFQAALSPAPRSGARASMPHRVDGKPPLAPMPSISSAASDQGRRWRSVAAPANVPKPPCVHPAL</sequence>
<comment type="caution">
    <text evidence="4">The sequence shown here is derived from an EMBL/GenBank/DDBJ whole genome shotgun (WGS) entry which is preliminary data.</text>
</comment>
<evidence type="ECO:0000313" key="4">
    <source>
        <dbReference type="EMBL" id="KAK4537031.1"/>
    </source>
</evidence>
<evidence type="ECO:0000256" key="2">
    <source>
        <dbReference type="SAM" id="MobiDB-lite"/>
    </source>
</evidence>
<reference evidence="4 5" key="1">
    <citation type="submission" date="2022-07" db="EMBL/GenBank/DDBJ databases">
        <title>Genome-wide signatures of adaptation to extreme environments.</title>
        <authorList>
            <person name="Cho C.H."/>
            <person name="Yoon H.S."/>
        </authorList>
    </citation>
    <scope>NUCLEOTIDE SEQUENCE [LARGE SCALE GENOMIC DNA]</scope>
    <source>
        <strain evidence="4 5">DBV 063 E5</strain>
    </source>
</reference>
<feature type="region of interest" description="Disordered" evidence="2">
    <location>
        <begin position="433"/>
        <end position="475"/>
    </location>
</feature>
<feature type="compositionally biased region" description="Polar residues" evidence="2">
    <location>
        <begin position="372"/>
        <end position="389"/>
    </location>
</feature>
<evidence type="ECO:0000313" key="5">
    <source>
        <dbReference type="Proteomes" id="UP001301350"/>
    </source>
</evidence>